<evidence type="ECO:0000256" key="1">
    <source>
        <dbReference type="ARBA" id="ARBA00004167"/>
    </source>
</evidence>
<feature type="compositionally biased region" description="Basic and acidic residues" evidence="5">
    <location>
        <begin position="78"/>
        <end position="88"/>
    </location>
</feature>
<dbReference type="Pfam" id="PF03168">
    <property type="entry name" value="LEA_2"/>
    <property type="match status" value="1"/>
</dbReference>
<feature type="domain" description="Late embryogenesis abundant protein LEA-2 subgroup" evidence="7">
    <location>
        <begin position="156"/>
        <end position="249"/>
    </location>
</feature>
<dbReference type="InterPro" id="IPR044839">
    <property type="entry name" value="NDR1-like"/>
</dbReference>
<evidence type="ECO:0000256" key="2">
    <source>
        <dbReference type="ARBA" id="ARBA00022692"/>
    </source>
</evidence>
<dbReference type="EMBL" id="OX451739">
    <property type="protein sequence ID" value="CAI8607759.1"/>
    <property type="molecule type" value="Genomic_DNA"/>
</dbReference>
<evidence type="ECO:0000256" key="5">
    <source>
        <dbReference type="SAM" id="MobiDB-lite"/>
    </source>
</evidence>
<evidence type="ECO:0000256" key="3">
    <source>
        <dbReference type="ARBA" id="ARBA00022989"/>
    </source>
</evidence>
<accession>A0AAV1ACF9</accession>
<keyword evidence="4 6" id="KW-0472">Membrane</keyword>
<feature type="transmembrane region" description="Helical" evidence="6">
    <location>
        <begin position="100"/>
        <end position="121"/>
    </location>
</feature>
<dbReference type="GO" id="GO:0009506">
    <property type="term" value="C:plasmodesma"/>
    <property type="evidence" value="ECO:0007669"/>
    <property type="project" value="TreeGrafter"/>
</dbReference>
<dbReference type="Proteomes" id="UP001157006">
    <property type="component" value="Chromosome 4"/>
</dbReference>
<evidence type="ECO:0000259" key="7">
    <source>
        <dbReference type="Pfam" id="PF03168"/>
    </source>
</evidence>
<sequence length="282" mass="32458">MAEIMQIHRQEDPFQERHSQRQQDPFQERHSQRQQDPFQEHHSQRQQDPTQKHPSQRNFPNKMPQQHHQQQQQGYHYPMEHKGNMDSRYRIPNAPKREHCICITIFFLLLGIILLILWLAYHPSKPHITVTSASIYSLNATSPPFMSISMQFTIFIRNPNKRVSIYFDRLSTYVSYRNQPITPHVILQPLYLEKHGTVSVSPVLGSVPVPVSADVMNGLVVDEGYGVVGVKLVLQGRLRWKSGEIKSAHYNLYAKCDLLLGLKKGLVGQIPLIGAPVCDVDT</sequence>
<evidence type="ECO:0000313" key="8">
    <source>
        <dbReference type="EMBL" id="CAI8607759.1"/>
    </source>
</evidence>
<reference evidence="8 9" key="1">
    <citation type="submission" date="2023-01" db="EMBL/GenBank/DDBJ databases">
        <authorList>
            <person name="Kreplak J."/>
        </authorList>
    </citation>
    <scope>NUCLEOTIDE SEQUENCE [LARGE SCALE GENOMIC DNA]</scope>
</reference>
<organism evidence="8 9">
    <name type="scientific">Vicia faba</name>
    <name type="common">Broad bean</name>
    <name type="synonym">Faba vulgaris</name>
    <dbReference type="NCBI Taxonomy" id="3906"/>
    <lineage>
        <taxon>Eukaryota</taxon>
        <taxon>Viridiplantae</taxon>
        <taxon>Streptophyta</taxon>
        <taxon>Embryophyta</taxon>
        <taxon>Tracheophyta</taxon>
        <taxon>Spermatophyta</taxon>
        <taxon>Magnoliopsida</taxon>
        <taxon>eudicotyledons</taxon>
        <taxon>Gunneridae</taxon>
        <taxon>Pentapetalae</taxon>
        <taxon>rosids</taxon>
        <taxon>fabids</taxon>
        <taxon>Fabales</taxon>
        <taxon>Fabaceae</taxon>
        <taxon>Papilionoideae</taxon>
        <taxon>50 kb inversion clade</taxon>
        <taxon>NPAAA clade</taxon>
        <taxon>Hologalegina</taxon>
        <taxon>IRL clade</taxon>
        <taxon>Fabeae</taxon>
        <taxon>Vicia</taxon>
    </lineage>
</organism>
<evidence type="ECO:0000256" key="4">
    <source>
        <dbReference type="ARBA" id="ARBA00023136"/>
    </source>
</evidence>
<evidence type="ECO:0000256" key="6">
    <source>
        <dbReference type="SAM" id="Phobius"/>
    </source>
</evidence>
<proteinExistence type="predicted"/>
<keyword evidence="3 6" id="KW-1133">Transmembrane helix</keyword>
<feature type="region of interest" description="Disordered" evidence="5">
    <location>
        <begin position="1"/>
        <end position="88"/>
    </location>
</feature>
<dbReference type="PANTHER" id="PTHR31415:SF62">
    <property type="entry name" value="LATE EMBRYOGENESIS ABUNDANT PROTEIN"/>
    <property type="match status" value="1"/>
</dbReference>
<name>A0AAV1ACF9_VICFA</name>
<protein>
    <recommendedName>
        <fullName evidence="7">Late embryogenesis abundant protein LEA-2 subgroup domain-containing protein</fullName>
    </recommendedName>
</protein>
<dbReference type="AlphaFoldDB" id="A0AAV1ACF9"/>
<dbReference type="GO" id="GO:0005886">
    <property type="term" value="C:plasma membrane"/>
    <property type="evidence" value="ECO:0007669"/>
    <property type="project" value="TreeGrafter"/>
</dbReference>
<dbReference type="InterPro" id="IPR004864">
    <property type="entry name" value="LEA_2"/>
</dbReference>
<feature type="compositionally biased region" description="Polar residues" evidence="5">
    <location>
        <begin position="46"/>
        <end position="59"/>
    </location>
</feature>
<dbReference type="PANTHER" id="PTHR31415">
    <property type="entry name" value="OS05G0367900 PROTEIN"/>
    <property type="match status" value="1"/>
</dbReference>
<dbReference type="SUPFAM" id="SSF117070">
    <property type="entry name" value="LEA14-like"/>
    <property type="match status" value="1"/>
</dbReference>
<comment type="subcellular location">
    <subcellularLocation>
        <location evidence="1">Membrane</location>
        <topology evidence="1">Single-pass membrane protein</topology>
    </subcellularLocation>
</comment>
<dbReference type="GO" id="GO:0098542">
    <property type="term" value="P:defense response to other organism"/>
    <property type="evidence" value="ECO:0007669"/>
    <property type="project" value="InterPro"/>
</dbReference>
<keyword evidence="2 6" id="KW-0812">Transmembrane</keyword>
<gene>
    <name evidence="8" type="ORF">VFH_IV053120</name>
</gene>
<feature type="compositionally biased region" description="Basic and acidic residues" evidence="5">
    <location>
        <begin position="1"/>
        <end position="45"/>
    </location>
</feature>
<keyword evidence="9" id="KW-1185">Reference proteome</keyword>
<evidence type="ECO:0000313" key="9">
    <source>
        <dbReference type="Proteomes" id="UP001157006"/>
    </source>
</evidence>